<evidence type="ECO:0000256" key="4">
    <source>
        <dbReference type="ARBA" id="ARBA00022692"/>
    </source>
</evidence>
<keyword evidence="2" id="KW-1003">Cell membrane</keyword>
<feature type="transmembrane region" description="Helical" evidence="8">
    <location>
        <begin position="12"/>
        <end position="43"/>
    </location>
</feature>
<name>A0A9X9X2T9_9PROT</name>
<dbReference type="Pfam" id="PF09594">
    <property type="entry name" value="GT87"/>
    <property type="match status" value="1"/>
</dbReference>
<feature type="transmembrane region" description="Helical" evidence="8">
    <location>
        <begin position="370"/>
        <end position="387"/>
    </location>
</feature>
<accession>A0A9X9X2T9</accession>
<dbReference type="AlphaFoldDB" id="A0A9X9X2T9"/>
<dbReference type="Proteomes" id="UP001138751">
    <property type="component" value="Unassembled WGS sequence"/>
</dbReference>
<evidence type="ECO:0000256" key="6">
    <source>
        <dbReference type="ARBA" id="ARBA00023136"/>
    </source>
</evidence>
<dbReference type="RefSeq" id="WP_211864120.1">
    <property type="nucleotide sequence ID" value="NZ_JAAEDM010000085.1"/>
</dbReference>
<keyword evidence="6 8" id="KW-0472">Membrane</keyword>
<dbReference type="GO" id="GO:0005886">
    <property type="term" value="C:plasma membrane"/>
    <property type="evidence" value="ECO:0007669"/>
    <property type="project" value="UniProtKB-SubCell"/>
</dbReference>
<feature type="transmembrane region" description="Helical" evidence="8">
    <location>
        <begin position="166"/>
        <end position="190"/>
    </location>
</feature>
<evidence type="ECO:0000313" key="10">
    <source>
        <dbReference type="Proteomes" id="UP001138751"/>
    </source>
</evidence>
<feature type="transmembrane region" description="Helical" evidence="8">
    <location>
        <begin position="347"/>
        <end position="364"/>
    </location>
</feature>
<evidence type="ECO:0000256" key="3">
    <source>
        <dbReference type="ARBA" id="ARBA00022679"/>
    </source>
</evidence>
<evidence type="ECO:0000256" key="7">
    <source>
        <dbReference type="ARBA" id="ARBA00024033"/>
    </source>
</evidence>
<protein>
    <submittedName>
        <fullName evidence="9">DUF2029 domain-containing protein</fullName>
    </submittedName>
</protein>
<keyword evidence="10" id="KW-1185">Reference proteome</keyword>
<feature type="transmembrane region" description="Helical" evidence="8">
    <location>
        <begin position="202"/>
        <end position="230"/>
    </location>
</feature>
<feature type="transmembrane region" description="Helical" evidence="8">
    <location>
        <begin position="139"/>
        <end position="160"/>
    </location>
</feature>
<comment type="subcellular location">
    <subcellularLocation>
        <location evidence="1">Cell membrane</location>
        <topology evidence="1">Multi-pass membrane protein</topology>
    </subcellularLocation>
</comment>
<evidence type="ECO:0000256" key="5">
    <source>
        <dbReference type="ARBA" id="ARBA00022989"/>
    </source>
</evidence>
<keyword evidence="4 8" id="KW-0812">Transmembrane</keyword>
<organism evidence="9 10">
    <name type="scientific">Neoroseomonas soli</name>
    <dbReference type="NCBI Taxonomy" id="1081025"/>
    <lineage>
        <taxon>Bacteria</taxon>
        <taxon>Pseudomonadati</taxon>
        <taxon>Pseudomonadota</taxon>
        <taxon>Alphaproteobacteria</taxon>
        <taxon>Acetobacterales</taxon>
        <taxon>Acetobacteraceae</taxon>
        <taxon>Neoroseomonas</taxon>
    </lineage>
</organism>
<keyword evidence="5 8" id="KW-1133">Transmembrane helix</keyword>
<sequence>MNQPGARGSAGIPPVVFFAAGALVVAYLVLLAGTFSAGAWFLAPDGGPRRFDFLAFWTAARLAHDGVAGTAYDHAAFVAAYEAFGAQGFALPLGWWNPPSFLLILWPFALPSYPAAFLAWIVVGALCFAAAIRVVLPRVAGAGFLALACPAALICAWHGQNSFLTAALFGLALAVIDTRPVLAGLFIGLLSVKPQFGVLMPLFLVVGGYWRTFGSAAATVVLLGLMSALAFGPGTWFAFLAGVGTAGEAHLGGGAAFDTLQSVYGVVKRASGDACLAWAVHGAVASAAAVAAAISWRYPASPEVRGAMTISASFLVTPYMFPYDVLAATVAAAFLCRAMLRDGPLPGEAAFLILSVGLPALGMVFRTGMIAPAAYLIVFGVALRRLVRLRST</sequence>
<feature type="transmembrane region" description="Helical" evidence="8">
    <location>
        <begin position="278"/>
        <end position="299"/>
    </location>
</feature>
<comment type="caution">
    <text evidence="9">The sequence shown here is derived from an EMBL/GenBank/DDBJ whole genome shotgun (WGS) entry which is preliminary data.</text>
</comment>
<comment type="similarity">
    <text evidence="7">Belongs to the glycosyltransferase 87 family.</text>
</comment>
<feature type="transmembrane region" description="Helical" evidence="8">
    <location>
        <begin position="319"/>
        <end position="340"/>
    </location>
</feature>
<gene>
    <name evidence="9" type="ORF">GXW76_21270</name>
</gene>
<evidence type="ECO:0000256" key="1">
    <source>
        <dbReference type="ARBA" id="ARBA00004651"/>
    </source>
</evidence>
<proteinExistence type="inferred from homology"/>
<dbReference type="EMBL" id="JAAEDM010000085">
    <property type="protein sequence ID" value="MBR0673718.1"/>
    <property type="molecule type" value="Genomic_DNA"/>
</dbReference>
<evidence type="ECO:0000256" key="8">
    <source>
        <dbReference type="SAM" id="Phobius"/>
    </source>
</evidence>
<evidence type="ECO:0000313" key="9">
    <source>
        <dbReference type="EMBL" id="MBR0673718.1"/>
    </source>
</evidence>
<dbReference type="InterPro" id="IPR018584">
    <property type="entry name" value="GT87"/>
</dbReference>
<reference evidence="9" key="2">
    <citation type="journal article" date="2021" name="Syst. Appl. Microbiol.">
        <title>Roseomonas hellenica sp. nov., isolated from roots of wild-growing Alkanna tinctoria.</title>
        <authorList>
            <person name="Rat A."/>
            <person name="Naranjo H.D."/>
            <person name="Lebbe L."/>
            <person name="Cnockaert M."/>
            <person name="Krigas N."/>
            <person name="Grigoriadou K."/>
            <person name="Maloupa E."/>
            <person name="Willems A."/>
        </authorList>
    </citation>
    <scope>NUCLEOTIDE SEQUENCE</scope>
    <source>
        <strain evidence="9">LMG 31231</strain>
    </source>
</reference>
<reference evidence="9" key="1">
    <citation type="submission" date="2020-01" db="EMBL/GenBank/DDBJ databases">
        <authorList>
            <person name="Rat A."/>
        </authorList>
    </citation>
    <scope>NUCLEOTIDE SEQUENCE</scope>
    <source>
        <strain evidence="9">LMG 31231</strain>
    </source>
</reference>
<keyword evidence="3" id="KW-0808">Transferase</keyword>
<evidence type="ECO:0000256" key="2">
    <source>
        <dbReference type="ARBA" id="ARBA00022475"/>
    </source>
</evidence>
<feature type="transmembrane region" description="Helical" evidence="8">
    <location>
        <begin position="104"/>
        <end position="132"/>
    </location>
</feature>
<dbReference type="GO" id="GO:0016758">
    <property type="term" value="F:hexosyltransferase activity"/>
    <property type="evidence" value="ECO:0007669"/>
    <property type="project" value="InterPro"/>
</dbReference>